<proteinExistence type="predicted"/>
<sequence length="119" mass="13713">MDDFLSGASKLTEFETHQWELKKLLQRGGMTLHKWCTNLSPNTAQEEFPLDRNSKEIEVKTLDMIWNSVSDIFTYKANVSNNRSYTKLDVLSQIARIYDPVGLLGPVISKVKTFMQQKN</sequence>
<evidence type="ECO:0000313" key="2">
    <source>
        <dbReference type="Proteomes" id="UP000887116"/>
    </source>
</evidence>
<dbReference type="InterPro" id="IPR008042">
    <property type="entry name" value="Retrotrans_Pao"/>
</dbReference>
<dbReference type="PANTHER" id="PTHR47331">
    <property type="entry name" value="PHD-TYPE DOMAIN-CONTAINING PROTEIN"/>
    <property type="match status" value="1"/>
</dbReference>
<organism evidence="1 2">
    <name type="scientific">Trichonephila clavata</name>
    <name type="common">Joro spider</name>
    <name type="synonym">Nephila clavata</name>
    <dbReference type="NCBI Taxonomy" id="2740835"/>
    <lineage>
        <taxon>Eukaryota</taxon>
        <taxon>Metazoa</taxon>
        <taxon>Ecdysozoa</taxon>
        <taxon>Arthropoda</taxon>
        <taxon>Chelicerata</taxon>
        <taxon>Arachnida</taxon>
        <taxon>Araneae</taxon>
        <taxon>Araneomorphae</taxon>
        <taxon>Entelegynae</taxon>
        <taxon>Araneoidea</taxon>
        <taxon>Nephilidae</taxon>
        <taxon>Trichonephila</taxon>
    </lineage>
</organism>
<dbReference type="Proteomes" id="UP000887116">
    <property type="component" value="Unassembled WGS sequence"/>
</dbReference>
<accession>A0A8X6H6A6</accession>
<evidence type="ECO:0000313" key="1">
    <source>
        <dbReference type="EMBL" id="GFQ97003.1"/>
    </source>
</evidence>
<dbReference type="EMBL" id="BMAO01004800">
    <property type="protein sequence ID" value="GFQ97003.1"/>
    <property type="molecule type" value="Genomic_DNA"/>
</dbReference>
<reference evidence="1" key="1">
    <citation type="submission" date="2020-07" db="EMBL/GenBank/DDBJ databases">
        <title>Multicomponent nature underlies the extraordinary mechanical properties of spider dragline silk.</title>
        <authorList>
            <person name="Kono N."/>
            <person name="Nakamura H."/>
            <person name="Mori M."/>
            <person name="Yoshida Y."/>
            <person name="Ohtoshi R."/>
            <person name="Malay A.D."/>
            <person name="Moran D.A.P."/>
            <person name="Tomita M."/>
            <person name="Numata K."/>
            <person name="Arakawa K."/>
        </authorList>
    </citation>
    <scope>NUCLEOTIDE SEQUENCE</scope>
</reference>
<gene>
    <name evidence="1" type="primary">AVEN_96237_1</name>
    <name evidence="1" type="ORF">TNCT_627961</name>
</gene>
<dbReference type="Pfam" id="PF05380">
    <property type="entry name" value="Peptidase_A17"/>
    <property type="match status" value="1"/>
</dbReference>
<protein>
    <submittedName>
        <fullName evidence="1">Uncharacterized protein</fullName>
    </submittedName>
</protein>
<dbReference type="AlphaFoldDB" id="A0A8X6H6A6"/>
<name>A0A8X6H6A6_TRICU</name>
<comment type="caution">
    <text evidence="1">The sequence shown here is derived from an EMBL/GenBank/DDBJ whole genome shotgun (WGS) entry which is preliminary data.</text>
</comment>
<keyword evidence="2" id="KW-1185">Reference proteome</keyword>
<dbReference type="OrthoDB" id="6433434at2759"/>